<keyword evidence="2" id="KW-0175">Coiled coil</keyword>
<dbReference type="Pfam" id="PF13424">
    <property type="entry name" value="TPR_12"/>
    <property type="match status" value="2"/>
</dbReference>
<reference evidence="3" key="1">
    <citation type="journal article" date="2022" name="Nat. Microbiol.">
        <title>Unique mobile elements and scalable gene flow at the prokaryote-eukaryote boundary revealed by circularized Asgard archaea genomes.</title>
        <authorList>
            <person name="Wu F."/>
            <person name="Speth D.R."/>
            <person name="Philosof A."/>
            <person name="Cremiere A."/>
            <person name="Narayanan A."/>
            <person name="Barco R.A."/>
            <person name="Connon S.A."/>
            <person name="Amend J.P."/>
            <person name="Antoshechkin I.A."/>
            <person name="Orphan V.J."/>
        </authorList>
    </citation>
    <scope>NUCLEOTIDE SEQUENCE</scope>
    <source>
        <strain evidence="3">PM71</strain>
    </source>
</reference>
<dbReference type="EMBL" id="CP084166">
    <property type="protein sequence ID" value="UJG41937.1"/>
    <property type="molecule type" value="Genomic_DNA"/>
</dbReference>
<organism evidence="3">
    <name type="scientific">Candidatus Heimdallarchaeum aukensis</name>
    <dbReference type="NCBI Taxonomy" id="2876573"/>
    <lineage>
        <taxon>Archaea</taxon>
        <taxon>Promethearchaeati</taxon>
        <taxon>Candidatus Heimdallarchaeota</taxon>
        <taxon>Candidatus Heimdallarchaeia (ex Rinke et al. 2021) (nom. nud.)</taxon>
        <taxon>Candidatus Heimdallarchaeales</taxon>
        <taxon>Candidatus Heimdallarchaeaceae</taxon>
        <taxon>Candidatus Heimdallarchaeum</taxon>
    </lineage>
</organism>
<evidence type="ECO:0000313" key="3">
    <source>
        <dbReference type="EMBL" id="UJG41937.1"/>
    </source>
</evidence>
<feature type="repeat" description="TPR" evidence="1">
    <location>
        <begin position="120"/>
        <end position="153"/>
    </location>
</feature>
<dbReference type="InterPro" id="IPR011990">
    <property type="entry name" value="TPR-like_helical_dom_sf"/>
</dbReference>
<dbReference type="Gene3D" id="1.25.40.10">
    <property type="entry name" value="Tetratricopeptide repeat domain"/>
    <property type="match status" value="2"/>
</dbReference>
<dbReference type="SMART" id="SM00028">
    <property type="entry name" value="TPR"/>
    <property type="match status" value="7"/>
</dbReference>
<evidence type="ECO:0000256" key="2">
    <source>
        <dbReference type="SAM" id="Coils"/>
    </source>
</evidence>
<sequence>MVDNKLKQIKELFKKGYFSEILSIIQEKLSEADNRQNLWEYYFYLAQVQYMLAKNKDALKAIEKTLSLIKEIQIETKSVIEIQIMYGKILRRNRKLQEARQVYLDLLRKEEKDISKETKIVIFHNLANVYLELKEYKEAEKLLKKALSLSKELKKEEKIATVYSSFAAFKYLLGEVDTALEYYLKSLDIREKLQDEQGKAMLYFNIGTIYSNIQNRENAEKYLLNAIKLFKSTNNSKGETAAKETLATMYYNLGKIDETIKWLDHLIDVPEYNPKQLQKVSILIDCLLQRNQIKPLENILLKSINSINNLEKNILEKYWKEIFRIKYIYVTFILEKEDQEKALEMLEELKNEESLRNNWDNIILVSLEKARIYENMSNLEHAINELEIVEEIGKKQKRNIKLVMIKESQIYFRLGKYKKTLKKLENVRDLVENRHKYIIETIIRSLKIALKQKLIDSTKLLESNFKDIDYELVFLQDILVQIQKNSLKIKNVDKLCKKIGICSEKLTFSNYLLIHKLLTNEELDRELYLESNSRLEQIYRRVIENQILPEEFREHFEKSFQSDSWDYKEKSRILDILCIGVLNDLISKNVISQVSWKKEEKAINESLLKIKKILYTRLIEAHSLYDFQLENEEKGVFLLKESQQFIRQLIYTITDFIKSNFSEFTREQIQTYLFIVVKVTIGTIEQLFLVDFNER</sequence>
<gene>
    <name evidence="3" type="ORF">K9W45_05590</name>
</gene>
<accession>A0A9Y1FLR9</accession>
<dbReference type="PANTHER" id="PTHR10098">
    <property type="entry name" value="RAPSYN-RELATED"/>
    <property type="match status" value="1"/>
</dbReference>
<dbReference type="PANTHER" id="PTHR10098:SF108">
    <property type="entry name" value="TETRATRICOPEPTIDE REPEAT PROTEIN 28"/>
    <property type="match status" value="1"/>
</dbReference>
<protein>
    <submittedName>
        <fullName evidence="3">Tetratricopeptide repeat protein</fullName>
    </submittedName>
</protein>
<feature type="coiled-coil region" evidence="2">
    <location>
        <begin position="93"/>
        <end position="159"/>
    </location>
</feature>
<dbReference type="Proteomes" id="UP001201020">
    <property type="component" value="Chromosome"/>
</dbReference>
<dbReference type="SUPFAM" id="SSF48452">
    <property type="entry name" value="TPR-like"/>
    <property type="match status" value="3"/>
</dbReference>
<proteinExistence type="predicted"/>
<dbReference type="InterPro" id="IPR019734">
    <property type="entry name" value="TPR_rpt"/>
</dbReference>
<feature type="coiled-coil region" evidence="2">
    <location>
        <begin position="336"/>
        <end position="389"/>
    </location>
</feature>
<dbReference type="AlphaFoldDB" id="A0A9Y1FLR9"/>
<dbReference type="PROSITE" id="PS50005">
    <property type="entry name" value="TPR"/>
    <property type="match status" value="2"/>
</dbReference>
<feature type="repeat" description="TPR" evidence="1">
    <location>
        <begin position="200"/>
        <end position="233"/>
    </location>
</feature>
<name>A0A9Y1FLR9_9ARCH</name>
<evidence type="ECO:0000256" key="1">
    <source>
        <dbReference type="PROSITE-ProRule" id="PRU00339"/>
    </source>
</evidence>
<keyword evidence="1" id="KW-0802">TPR repeat</keyword>